<dbReference type="EMBL" id="AP025739">
    <property type="protein sequence ID" value="BDI30601.1"/>
    <property type="molecule type" value="Genomic_DNA"/>
</dbReference>
<dbReference type="InterPro" id="IPR002645">
    <property type="entry name" value="STAS_dom"/>
</dbReference>
<sequence>MPTAKKSVAYRRRGAVGALTLHGAIDMFEAAAFHETARKALEDTQAAAIRVEMSDVERLDISSFQILSALRRDAAAAGRTVEITGATDRVLMDAKTAGLSL</sequence>
<name>A0A402D6N0_9BACT</name>
<keyword evidence="2" id="KW-1185">Reference proteome</keyword>
<evidence type="ECO:0000313" key="2">
    <source>
        <dbReference type="Proteomes" id="UP000287394"/>
    </source>
</evidence>
<reference evidence="1 2" key="1">
    <citation type="journal article" date="2019" name="Int. J. Syst. Evol. Microbiol.">
        <title>Capsulimonas corticalis gen. nov., sp. nov., an aerobic capsulated bacterium, of a novel bacterial order, Capsulimonadales ord. nov., of the class Armatimonadia of the phylum Armatimonadetes.</title>
        <authorList>
            <person name="Li J."/>
            <person name="Kudo C."/>
            <person name="Tonouchi A."/>
        </authorList>
    </citation>
    <scope>NUCLEOTIDE SEQUENCE [LARGE SCALE GENOMIC DNA]</scope>
    <source>
        <strain evidence="1 2">AX-7</strain>
    </source>
</reference>
<proteinExistence type="predicted"/>
<dbReference type="InterPro" id="IPR058548">
    <property type="entry name" value="MlaB-like_STAS"/>
</dbReference>
<organism evidence="1 2">
    <name type="scientific">Capsulimonas corticalis</name>
    <dbReference type="NCBI Taxonomy" id="2219043"/>
    <lineage>
        <taxon>Bacteria</taxon>
        <taxon>Bacillati</taxon>
        <taxon>Armatimonadota</taxon>
        <taxon>Armatimonadia</taxon>
        <taxon>Capsulimonadales</taxon>
        <taxon>Capsulimonadaceae</taxon>
        <taxon>Capsulimonas</taxon>
    </lineage>
</organism>
<dbReference type="Proteomes" id="UP000287394">
    <property type="component" value="Chromosome"/>
</dbReference>
<evidence type="ECO:0000313" key="1">
    <source>
        <dbReference type="EMBL" id="BDI30601.1"/>
    </source>
</evidence>
<dbReference type="Pfam" id="PF13466">
    <property type="entry name" value="STAS_2"/>
    <property type="match status" value="1"/>
</dbReference>
<protein>
    <submittedName>
        <fullName evidence="1">Uncharacterized protein</fullName>
    </submittedName>
</protein>
<dbReference type="KEGG" id="ccot:CCAX7_26520"/>
<dbReference type="PROSITE" id="PS50801">
    <property type="entry name" value="STAS"/>
    <property type="match status" value="1"/>
</dbReference>
<dbReference type="InterPro" id="IPR036513">
    <property type="entry name" value="STAS_dom_sf"/>
</dbReference>
<dbReference type="AlphaFoldDB" id="A0A402D6N0"/>
<dbReference type="CDD" id="cd07043">
    <property type="entry name" value="STAS_anti-anti-sigma_factors"/>
    <property type="match status" value="1"/>
</dbReference>
<dbReference type="SUPFAM" id="SSF52091">
    <property type="entry name" value="SpoIIaa-like"/>
    <property type="match status" value="1"/>
</dbReference>
<dbReference type="RefSeq" id="WP_165864674.1">
    <property type="nucleotide sequence ID" value="NZ_AP025739.1"/>
</dbReference>
<gene>
    <name evidence="1" type="ORF">CCAX7_26520</name>
</gene>
<accession>A0A402D6N0</accession>
<dbReference type="Gene3D" id="3.30.750.24">
    <property type="entry name" value="STAS domain"/>
    <property type="match status" value="1"/>
</dbReference>